<keyword evidence="3" id="KW-1185">Reference proteome</keyword>
<feature type="chain" id="PRO_5032978500" evidence="1">
    <location>
        <begin position="18"/>
        <end position="163"/>
    </location>
</feature>
<evidence type="ECO:0000313" key="2">
    <source>
        <dbReference type="EMBL" id="CAF0976324.1"/>
    </source>
</evidence>
<comment type="caution">
    <text evidence="2">The sequence shown here is derived from an EMBL/GenBank/DDBJ whole genome shotgun (WGS) entry which is preliminary data.</text>
</comment>
<name>A0A814F064_9BILA</name>
<keyword evidence="1" id="KW-0732">Signal</keyword>
<accession>A0A814F064</accession>
<dbReference type="AlphaFoldDB" id="A0A814F064"/>
<evidence type="ECO:0000313" key="3">
    <source>
        <dbReference type="Proteomes" id="UP000663879"/>
    </source>
</evidence>
<dbReference type="Proteomes" id="UP000663879">
    <property type="component" value="Unassembled WGS sequence"/>
</dbReference>
<feature type="signal peptide" evidence="1">
    <location>
        <begin position="1"/>
        <end position="17"/>
    </location>
</feature>
<dbReference type="EMBL" id="CAJNOC010003293">
    <property type="protein sequence ID" value="CAF0976324.1"/>
    <property type="molecule type" value="Genomic_DNA"/>
</dbReference>
<organism evidence="2 3">
    <name type="scientific">Brachionus calyciflorus</name>
    <dbReference type="NCBI Taxonomy" id="104777"/>
    <lineage>
        <taxon>Eukaryota</taxon>
        <taxon>Metazoa</taxon>
        <taxon>Spiralia</taxon>
        <taxon>Gnathifera</taxon>
        <taxon>Rotifera</taxon>
        <taxon>Eurotatoria</taxon>
        <taxon>Monogononta</taxon>
        <taxon>Pseudotrocha</taxon>
        <taxon>Ploima</taxon>
        <taxon>Brachionidae</taxon>
        <taxon>Brachionus</taxon>
    </lineage>
</organism>
<evidence type="ECO:0000256" key="1">
    <source>
        <dbReference type="SAM" id="SignalP"/>
    </source>
</evidence>
<protein>
    <submittedName>
        <fullName evidence="2">Uncharacterized protein</fullName>
    </submittedName>
</protein>
<sequence length="163" mass="19159">MNYKLIFVIAFLEMVNTMPLENTLKCRHPHINDLIYLYSKEYTNHLNEIKKSLHLMNKSHLLGESTNTHVHESINSKNVINPNLACGYTYKTVIRNDRYPYAIQEAVLINSRNVLNPNINYECRPIQVLRLDLVQTNECENNFFKFEPNFDKSTIGFKFVFIS</sequence>
<proteinExistence type="predicted"/>
<gene>
    <name evidence="2" type="ORF">OXX778_LOCUS15185</name>
</gene>
<reference evidence="2" key="1">
    <citation type="submission" date="2021-02" db="EMBL/GenBank/DDBJ databases">
        <authorList>
            <person name="Nowell W R."/>
        </authorList>
    </citation>
    <scope>NUCLEOTIDE SEQUENCE</scope>
    <source>
        <strain evidence="2">Ploen Becks lab</strain>
    </source>
</reference>